<comment type="caution">
    <text evidence="10">The sequence shown here is derived from an EMBL/GenBank/DDBJ whole genome shotgun (WGS) entry which is preliminary data.</text>
</comment>
<dbReference type="GO" id="GO:0003677">
    <property type="term" value="F:DNA binding"/>
    <property type="evidence" value="ECO:0007669"/>
    <property type="project" value="UniProtKB-KW"/>
</dbReference>
<keyword evidence="11" id="KW-1185">Reference proteome</keyword>
<evidence type="ECO:0000313" key="10">
    <source>
        <dbReference type="EMBL" id="KAJ8417597.1"/>
    </source>
</evidence>
<dbReference type="PANTHER" id="PTHR24083">
    <property type="entry name" value="NUCLEAR HORMONE RECEPTOR"/>
    <property type="match status" value="1"/>
</dbReference>
<evidence type="ECO:0000256" key="8">
    <source>
        <dbReference type="ARBA" id="ARBA00023242"/>
    </source>
</evidence>
<name>A0AAD7X228_9TELE</name>
<evidence type="ECO:0000313" key="11">
    <source>
        <dbReference type="Proteomes" id="UP001221898"/>
    </source>
</evidence>
<keyword evidence="2" id="KW-0863">Zinc-finger</keyword>
<proteinExistence type="predicted"/>
<sequence>MSLYPSGGPENTYDTSVHLLFMSIKWAKNLPIFSHLPLRDQWSVPLDSCPLLSPADLSPAPYGKAASTCAHLRLLQDVLGRFRALALDPTEFSCLKAIILFRPETRGLKDPGQVENLQDQSQVMLGQHLHTHYPSQPARFGKLLLLLPALRFVASEQIELLFFRTDIGNTPMEKLLCDMFKN</sequence>
<dbReference type="PRINTS" id="PR00398">
    <property type="entry name" value="STRDHORMONER"/>
</dbReference>
<dbReference type="SMART" id="SM00430">
    <property type="entry name" value="HOLI"/>
    <property type="match status" value="1"/>
</dbReference>
<keyword evidence="4" id="KW-0805">Transcription regulation</keyword>
<keyword evidence="8" id="KW-0539">Nucleus</keyword>
<keyword evidence="1" id="KW-0479">Metal-binding</keyword>
<dbReference type="AlphaFoldDB" id="A0AAD7X228"/>
<feature type="domain" description="NR LBD" evidence="9">
    <location>
        <begin position="1"/>
        <end position="182"/>
    </location>
</feature>
<dbReference type="Gene3D" id="1.10.565.10">
    <property type="entry name" value="Retinoid X Receptor"/>
    <property type="match status" value="1"/>
</dbReference>
<evidence type="ECO:0000256" key="5">
    <source>
        <dbReference type="ARBA" id="ARBA00023125"/>
    </source>
</evidence>
<dbReference type="GO" id="GO:0008270">
    <property type="term" value="F:zinc ion binding"/>
    <property type="evidence" value="ECO:0007669"/>
    <property type="project" value="UniProtKB-KW"/>
</dbReference>
<accession>A0AAD7X228</accession>
<keyword evidence="7" id="KW-0675">Receptor</keyword>
<evidence type="ECO:0000256" key="7">
    <source>
        <dbReference type="ARBA" id="ARBA00023170"/>
    </source>
</evidence>
<dbReference type="InterPro" id="IPR035500">
    <property type="entry name" value="NHR-like_dom_sf"/>
</dbReference>
<dbReference type="PROSITE" id="PS51843">
    <property type="entry name" value="NR_LBD"/>
    <property type="match status" value="1"/>
</dbReference>
<keyword evidence="5" id="KW-0238">DNA-binding</keyword>
<keyword evidence="6" id="KW-0804">Transcription</keyword>
<protein>
    <recommendedName>
        <fullName evidence="9">NR LBD domain-containing protein</fullName>
    </recommendedName>
</protein>
<dbReference type="SUPFAM" id="SSF48508">
    <property type="entry name" value="Nuclear receptor ligand-binding domain"/>
    <property type="match status" value="1"/>
</dbReference>
<reference evidence="10" key="1">
    <citation type="journal article" date="2023" name="Science">
        <title>Genome structures resolve the early diversification of teleost fishes.</title>
        <authorList>
            <person name="Parey E."/>
            <person name="Louis A."/>
            <person name="Montfort J."/>
            <person name="Bouchez O."/>
            <person name="Roques C."/>
            <person name="Iampietro C."/>
            <person name="Lluch J."/>
            <person name="Castinel A."/>
            <person name="Donnadieu C."/>
            <person name="Desvignes T."/>
            <person name="Floi Bucao C."/>
            <person name="Jouanno E."/>
            <person name="Wen M."/>
            <person name="Mejri S."/>
            <person name="Dirks R."/>
            <person name="Jansen H."/>
            <person name="Henkel C."/>
            <person name="Chen W.J."/>
            <person name="Zahm M."/>
            <person name="Cabau C."/>
            <person name="Klopp C."/>
            <person name="Thompson A.W."/>
            <person name="Robinson-Rechavi M."/>
            <person name="Braasch I."/>
            <person name="Lecointre G."/>
            <person name="Bobe J."/>
            <person name="Postlethwait J.H."/>
            <person name="Berthelot C."/>
            <person name="Roest Crollius H."/>
            <person name="Guiguen Y."/>
        </authorList>
    </citation>
    <scope>NUCLEOTIDE SEQUENCE</scope>
    <source>
        <strain evidence="10">NC1722</strain>
    </source>
</reference>
<dbReference type="InterPro" id="IPR000536">
    <property type="entry name" value="Nucl_hrmn_rcpt_lig-bd"/>
</dbReference>
<dbReference type="EMBL" id="JAINUG010000003">
    <property type="protein sequence ID" value="KAJ8417597.1"/>
    <property type="molecule type" value="Genomic_DNA"/>
</dbReference>
<dbReference type="FunFam" id="1.10.565.10:FF:000022">
    <property type="entry name" value="Nuclear receptor subfamily 2 group E member 3"/>
    <property type="match status" value="1"/>
</dbReference>
<evidence type="ECO:0000256" key="6">
    <source>
        <dbReference type="ARBA" id="ARBA00023163"/>
    </source>
</evidence>
<evidence type="ECO:0000259" key="9">
    <source>
        <dbReference type="PROSITE" id="PS51843"/>
    </source>
</evidence>
<evidence type="ECO:0000256" key="1">
    <source>
        <dbReference type="ARBA" id="ARBA00022723"/>
    </source>
</evidence>
<keyword evidence="3" id="KW-0862">Zinc</keyword>
<organism evidence="10 11">
    <name type="scientific">Aldrovandia affinis</name>
    <dbReference type="NCBI Taxonomy" id="143900"/>
    <lineage>
        <taxon>Eukaryota</taxon>
        <taxon>Metazoa</taxon>
        <taxon>Chordata</taxon>
        <taxon>Craniata</taxon>
        <taxon>Vertebrata</taxon>
        <taxon>Euteleostomi</taxon>
        <taxon>Actinopterygii</taxon>
        <taxon>Neopterygii</taxon>
        <taxon>Teleostei</taxon>
        <taxon>Notacanthiformes</taxon>
        <taxon>Halosauridae</taxon>
        <taxon>Aldrovandia</taxon>
    </lineage>
</organism>
<dbReference type="Pfam" id="PF00104">
    <property type="entry name" value="Hormone_recep"/>
    <property type="match status" value="1"/>
</dbReference>
<dbReference type="Proteomes" id="UP001221898">
    <property type="component" value="Unassembled WGS sequence"/>
</dbReference>
<dbReference type="InterPro" id="IPR050274">
    <property type="entry name" value="Nuclear_hormone_rcpt_NR2"/>
</dbReference>
<gene>
    <name evidence="10" type="ORF">AAFF_G00224400</name>
</gene>
<dbReference type="InterPro" id="IPR001723">
    <property type="entry name" value="Nuclear_hrmn_rcpt"/>
</dbReference>
<evidence type="ECO:0000256" key="4">
    <source>
        <dbReference type="ARBA" id="ARBA00023015"/>
    </source>
</evidence>
<evidence type="ECO:0000256" key="2">
    <source>
        <dbReference type="ARBA" id="ARBA00022771"/>
    </source>
</evidence>
<evidence type="ECO:0000256" key="3">
    <source>
        <dbReference type="ARBA" id="ARBA00022833"/>
    </source>
</evidence>